<dbReference type="PANTHER" id="PTHR47260:SF1">
    <property type="entry name" value="UPF0644 PROTEIN PB2B4.06"/>
    <property type="match status" value="1"/>
</dbReference>
<proteinExistence type="predicted"/>
<evidence type="ECO:0000259" key="1">
    <source>
        <dbReference type="Pfam" id="PF03061"/>
    </source>
</evidence>
<dbReference type="InterPro" id="IPR029069">
    <property type="entry name" value="HotDog_dom_sf"/>
</dbReference>
<feature type="domain" description="Thioesterase" evidence="1">
    <location>
        <begin position="44"/>
        <end position="113"/>
    </location>
</feature>
<dbReference type="EMBL" id="CP013015">
    <property type="protein sequence ID" value="AMM42303.1"/>
    <property type="molecule type" value="Genomic_DNA"/>
</dbReference>
<dbReference type="SUPFAM" id="SSF54637">
    <property type="entry name" value="Thioesterase/thiol ester dehydrase-isomerase"/>
    <property type="match status" value="1"/>
</dbReference>
<dbReference type="Proteomes" id="UP000885738">
    <property type="component" value="Unassembled WGS sequence"/>
</dbReference>
<dbReference type="GO" id="GO:0016790">
    <property type="term" value="F:thiolester hydrolase activity"/>
    <property type="evidence" value="ECO:0007669"/>
    <property type="project" value="UniProtKB-ARBA"/>
</dbReference>
<dbReference type="AlphaFoldDB" id="A0A7C1ZM08"/>
<dbReference type="PANTHER" id="PTHR47260">
    <property type="entry name" value="UPF0644 PROTEIN PB2B4.06"/>
    <property type="match status" value="1"/>
</dbReference>
<accession>A0A7C1ZM08</accession>
<dbReference type="Proteomes" id="UP000070560">
    <property type="component" value="Chromosome"/>
</dbReference>
<reference evidence="3" key="2">
    <citation type="journal article" date="2020" name="mSystems">
        <title>Genome- and Community-Level Interaction Insights into Carbon Utilization and Element Cycling Functions of Hydrothermarchaeota in Hydrothermal Sediment.</title>
        <authorList>
            <person name="Zhou Z."/>
            <person name="Liu Y."/>
            <person name="Xu W."/>
            <person name="Pan J."/>
            <person name="Luo Z.H."/>
            <person name="Li M."/>
        </authorList>
    </citation>
    <scope>NUCLEOTIDE SEQUENCE [LARGE SCALE GENOMIC DNA]</scope>
    <source>
        <strain evidence="3">HyVt-389</strain>
    </source>
</reference>
<dbReference type="RefSeq" id="WP_066066299.1">
    <property type="nucleotide sequence ID" value="NZ_CP013015.1"/>
</dbReference>
<dbReference type="Pfam" id="PF03061">
    <property type="entry name" value="4HBT"/>
    <property type="match status" value="1"/>
</dbReference>
<keyword evidence="4" id="KW-1185">Reference proteome</keyword>
<gene>
    <name evidence="3" type="ORF">ENI35_03825</name>
    <name evidence="2" type="ORF">HS1_002521</name>
</gene>
<dbReference type="InterPro" id="IPR052061">
    <property type="entry name" value="PTE-AB_protein"/>
</dbReference>
<sequence>MDSSYCFVCGPKNPKSLGFKVFFENGIAKAYYSFAPEYQGWKEVIHGGLIATVLDEIMAYAVGQIGPALTTHLNVTFRSVLHPNEKVLITGWIEEQTRRKAKTRAEMQRLSDNKLIASAEGVSLFVKP</sequence>
<dbReference type="Gene3D" id="3.10.129.10">
    <property type="entry name" value="Hotdog Thioesterase"/>
    <property type="match status" value="1"/>
</dbReference>
<dbReference type="KEGG" id="daw:HS1_002521"/>
<dbReference type="EMBL" id="DRIH01000127">
    <property type="protein sequence ID" value="HEC67925.1"/>
    <property type="molecule type" value="Genomic_DNA"/>
</dbReference>
<name>A0A7C1ZM08_DESA2</name>
<dbReference type="InterPro" id="IPR006683">
    <property type="entry name" value="Thioestr_dom"/>
</dbReference>
<evidence type="ECO:0000313" key="2">
    <source>
        <dbReference type="EMBL" id="AMM42303.1"/>
    </source>
</evidence>
<reference evidence="2 4" key="1">
    <citation type="submission" date="2015-10" db="EMBL/GenBank/DDBJ databases">
        <title>Candidatus Desulfofervidus auxilii, a hydrogenotrophic sulfate-reducing bacterium involved in the thermophilic anaerobic oxidation of methane.</title>
        <authorList>
            <person name="Krukenberg V."/>
            <person name="Richter M."/>
            <person name="Wegener G."/>
        </authorList>
    </citation>
    <scope>NUCLEOTIDE SEQUENCE [LARGE SCALE GENOMIC DNA]</scope>
    <source>
        <strain evidence="2 4">HS1</strain>
    </source>
</reference>
<evidence type="ECO:0000313" key="4">
    <source>
        <dbReference type="Proteomes" id="UP000070560"/>
    </source>
</evidence>
<evidence type="ECO:0000313" key="3">
    <source>
        <dbReference type="EMBL" id="HEC67925.1"/>
    </source>
</evidence>
<dbReference type="OrthoDB" id="5297685at2"/>
<protein>
    <submittedName>
        <fullName evidence="3">PaaI family thioesterase</fullName>
    </submittedName>
    <submittedName>
        <fullName evidence="2">Thioesterase superfamily protein</fullName>
    </submittedName>
</protein>
<organism evidence="3">
    <name type="scientific">Desulfofervidus auxilii</name>
    <dbReference type="NCBI Taxonomy" id="1621989"/>
    <lineage>
        <taxon>Bacteria</taxon>
        <taxon>Pseudomonadati</taxon>
        <taxon>Thermodesulfobacteriota</taxon>
        <taxon>Candidatus Desulfofervidia</taxon>
        <taxon>Candidatus Desulfofervidales</taxon>
        <taxon>Candidatus Desulfofervidaceae</taxon>
        <taxon>Candidatus Desulfofervidus</taxon>
    </lineage>
</organism>
<dbReference type="CDD" id="cd03443">
    <property type="entry name" value="PaaI_thioesterase"/>
    <property type="match status" value="1"/>
</dbReference>